<accession>A0A8T0KMT6</accession>
<dbReference type="PANTHER" id="PTHR45647:SF36">
    <property type="entry name" value="ADENINE NUCLEOTIDE ALPHA HYDROLASE-LIKE DOMAIN KINASE"/>
    <property type="match status" value="1"/>
</dbReference>
<dbReference type="Proteomes" id="UP000743370">
    <property type="component" value="Unassembled WGS sequence"/>
</dbReference>
<sequence>MEEAQLTKETTLSMDEKEKAKCVATVEEAETSRKIVHKYTIEEIEEATNLFSNSLKVGEGGYGPIYICELDHTPVAVKILKPDAAQGQTQFQQEVWKTQDFELLQRLPLSEGQQKSSFMAAEILNC</sequence>
<evidence type="ECO:0000256" key="1">
    <source>
        <dbReference type="ARBA" id="ARBA00000900"/>
    </source>
</evidence>
<evidence type="ECO:0000313" key="4">
    <source>
        <dbReference type="EMBL" id="KAG2399235.1"/>
    </source>
</evidence>
<dbReference type="Gene3D" id="3.30.200.20">
    <property type="entry name" value="Phosphorylase Kinase, domain 1"/>
    <property type="match status" value="1"/>
</dbReference>
<proteinExistence type="predicted"/>
<organism evidence="4 5">
    <name type="scientific">Phaseolus angularis</name>
    <name type="common">Azuki bean</name>
    <name type="synonym">Vigna angularis</name>
    <dbReference type="NCBI Taxonomy" id="3914"/>
    <lineage>
        <taxon>Eukaryota</taxon>
        <taxon>Viridiplantae</taxon>
        <taxon>Streptophyta</taxon>
        <taxon>Embryophyta</taxon>
        <taxon>Tracheophyta</taxon>
        <taxon>Spermatophyta</taxon>
        <taxon>Magnoliopsida</taxon>
        <taxon>eudicotyledons</taxon>
        <taxon>Gunneridae</taxon>
        <taxon>Pentapetalae</taxon>
        <taxon>rosids</taxon>
        <taxon>fabids</taxon>
        <taxon>Fabales</taxon>
        <taxon>Fabaceae</taxon>
        <taxon>Papilionoideae</taxon>
        <taxon>50 kb inversion clade</taxon>
        <taxon>NPAAA clade</taxon>
        <taxon>indigoferoid/millettioid clade</taxon>
        <taxon>Phaseoleae</taxon>
        <taxon>Vigna</taxon>
    </lineage>
</organism>
<comment type="catalytic activity">
    <reaction evidence="1">
        <text>S-ubiquitinyl-[E2 ubiquitin-conjugating enzyme]-L-cysteine + [acceptor protein]-L-lysine = [E2 ubiquitin-conjugating enzyme]-L-cysteine + N(6)-ubiquitinyl-[acceptor protein]-L-lysine.</text>
        <dbReference type="EC" id="2.3.2.27"/>
    </reaction>
</comment>
<protein>
    <recommendedName>
        <fullName evidence="2">RING-type E3 ubiquitin transferase</fullName>
        <ecNumber evidence="2">2.3.2.27</ecNumber>
    </recommendedName>
</protein>
<dbReference type="EMBL" id="JABFOF010000004">
    <property type="protein sequence ID" value="KAG2399235.1"/>
    <property type="molecule type" value="Genomic_DNA"/>
</dbReference>
<reference evidence="4 5" key="1">
    <citation type="submission" date="2020-05" db="EMBL/GenBank/DDBJ databases">
        <title>Vigna angularis (adzuki bean) Var. LongXiaoDou No. 4 denovo assembly.</title>
        <authorList>
            <person name="Xiang H."/>
        </authorList>
    </citation>
    <scope>NUCLEOTIDE SEQUENCE [LARGE SCALE GENOMIC DNA]</scope>
    <source>
        <tissue evidence="4">Leaf</tissue>
    </source>
</reference>
<comment type="caution">
    <text evidence="4">The sequence shown here is derived from an EMBL/GenBank/DDBJ whole genome shotgun (WGS) entry which is preliminary data.</text>
</comment>
<dbReference type="InterPro" id="IPR011009">
    <property type="entry name" value="Kinase-like_dom_sf"/>
</dbReference>
<name>A0A8T0KMT6_PHAAN</name>
<dbReference type="EC" id="2.3.2.27" evidence="2"/>
<evidence type="ECO:0000256" key="2">
    <source>
        <dbReference type="ARBA" id="ARBA00012483"/>
    </source>
</evidence>
<dbReference type="GO" id="GO:0061630">
    <property type="term" value="F:ubiquitin protein ligase activity"/>
    <property type="evidence" value="ECO:0007669"/>
    <property type="project" value="UniProtKB-EC"/>
</dbReference>
<dbReference type="PANTHER" id="PTHR45647">
    <property type="entry name" value="OS02G0152300 PROTEIN"/>
    <property type="match status" value="1"/>
</dbReference>
<gene>
    <name evidence="4" type="ORF">HKW66_Vig0082830</name>
</gene>
<dbReference type="SUPFAM" id="SSF56112">
    <property type="entry name" value="Protein kinase-like (PK-like)"/>
    <property type="match status" value="1"/>
</dbReference>
<evidence type="ECO:0000256" key="3">
    <source>
        <dbReference type="ARBA" id="ARBA00022786"/>
    </source>
</evidence>
<evidence type="ECO:0000313" key="5">
    <source>
        <dbReference type="Proteomes" id="UP000743370"/>
    </source>
</evidence>
<keyword evidence="3" id="KW-0833">Ubl conjugation pathway</keyword>
<dbReference type="AlphaFoldDB" id="A0A8T0KMT6"/>
<dbReference type="InterPro" id="IPR051348">
    <property type="entry name" value="U-box_ubiquitin_ligases"/>
</dbReference>